<reference evidence="8 9" key="1">
    <citation type="submission" date="2019-09" db="EMBL/GenBank/DDBJ databases">
        <title>Phylogeny of genus Pseudoclavibacter and closely related genus.</title>
        <authorList>
            <person name="Li Y."/>
        </authorList>
    </citation>
    <scope>NUCLEOTIDE SEQUENCE [LARGE SCALE GENOMIC DNA]</scope>
    <source>
        <strain evidence="8 9">EGI 60007</strain>
    </source>
</reference>
<dbReference type="OrthoDB" id="3265338at2"/>
<keyword evidence="2 6" id="KW-0288">FMN</keyword>
<dbReference type="RefSeq" id="WP_158027825.1">
    <property type="nucleotide sequence ID" value="NZ_BMHG01000001.1"/>
</dbReference>
<evidence type="ECO:0000313" key="9">
    <source>
        <dbReference type="Proteomes" id="UP000431744"/>
    </source>
</evidence>
<name>A0A6H9WJ15_9MICO</name>
<dbReference type="InterPro" id="IPR011251">
    <property type="entry name" value="Luciferase-like_dom"/>
</dbReference>
<evidence type="ECO:0000259" key="7">
    <source>
        <dbReference type="Pfam" id="PF00296"/>
    </source>
</evidence>
<keyword evidence="1 6" id="KW-0285">Flavoprotein</keyword>
<keyword evidence="3 8" id="KW-0560">Oxidoreductase</keyword>
<keyword evidence="9" id="KW-1185">Reference proteome</keyword>
<dbReference type="GO" id="GO:0016705">
    <property type="term" value="F:oxidoreductase activity, acting on paired donors, with incorporation or reduction of molecular oxygen"/>
    <property type="evidence" value="ECO:0007669"/>
    <property type="project" value="InterPro"/>
</dbReference>
<feature type="binding site" evidence="6">
    <location>
        <position position="98"/>
    </location>
    <ligand>
        <name>FMN</name>
        <dbReference type="ChEBI" id="CHEBI:58210"/>
    </ligand>
</feature>
<dbReference type="GO" id="GO:0004497">
    <property type="term" value="F:monooxygenase activity"/>
    <property type="evidence" value="ECO:0007669"/>
    <property type="project" value="UniProtKB-KW"/>
</dbReference>
<dbReference type="Proteomes" id="UP000431744">
    <property type="component" value="Unassembled WGS sequence"/>
</dbReference>
<feature type="binding site" evidence="6">
    <location>
        <position position="150"/>
    </location>
    <ligand>
        <name>FMN</name>
        <dbReference type="ChEBI" id="CHEBI:58210"/>
    </ligand>
</feature>
<keyword evidence="4 8" id="KW-0503">Monooxygenase</keyword>
<evidence type="ECO:0000256" key="6">
    <source>
        <dbReference type="PIRSR" id="PIRSR000337-1"/>
    </source>
</evidence>
<feature type="binding site" evidence="6">
    <location>
        <position position="59"/>
    </location>
    <ligand>
        <name>FMN</name>
        <dbReference type="ChEBI" id="CHEBI:58210"/>
    </ligand>
</feature>
<evidence type="ECO:0000256" key="3">
    <source>
        <dbReference type="ARBA" id="ARBA00023002"/>
    </source>
</evidence>
<comment type="caution">
    <text evidence="8">The sequence shown here is derived from an EMBL/GenBank/DDBJ whole genome shotgun (WGS) entry which is preliminary data.</text>
</comment>
<dbReference type="EMBL" id="WBJY01000001">
    <property type="protein sequence ID" value="KAB1649233.1"/>
    <property type="molecule type" value="Genomic_DNA"/>
</dbReference>
<feature type="binding site" evidence="6">
    <location>
        <position position="221"/>
    </location>
    <ligand>
        <name>FMN</name>
        <dbReference type="ChEBI" id="CHEBI:58210"/>
    </ligand>
</feature>
<accession>A0A6H9WJ15</accession>
<dbReference type="SUPFAM" id="SSF51679">
    <property type="entry name" value="Bacterial luciferase-like"/>
    <property type="match status" value="1"/>
</dbReference>
<evidence type="ECO:0000256" key="2">
    <source>
        <dbReference type="ARBA" id="ARBA00022643"/>
    </source>
</evidence>
<dbReference type="PANTHER" id="PTHR30011:SF16">
    <property type="entry name" value="C2H2 FINGER DOMAIN TRANSCRIPTION FACTOR (EUROFUNG)-RELATED"/>
    <property type="match status" value="1"/>
</dbReference>
<dbReference type="Gene3D" id="3.20.20.30">
    <property type="entry name" value="Luciferase-like domain"/>
    <property type="match status" value="1"/>
</dbReference>
<gene>
    <name evidence="8" type="ORF">F8O04_02835</name>
</gene>
<dbReference type="AlphaFoldDB" id="A0A6H9WJ15"/>
<organism evidence="8 9">
    <name type="scientific">Pseudoclavibacter endophyticus</name>
    <dbReference type="NCBI Taxonomy" id="1778590"/>
    <lineage>
        <taxon>Bacteria</taxon>
        <taxon>Bacillati</taxon>
        <taxon>Actinomycetota</taxon>
        <taxon>Actinomycetes</taxon>
        <taxon>Micrococcales</taxon>
        <taxon>Microbacteriaceae</taxon>
        <taxon>Pseudoclavibacter</taxon>
    </lineage>
</organism>
<evidence type="ECO:0000256" key="4">
    <source>
        <dbReference type="ARBA" id="ARBA00023033"/>
    </source>
</evidence>
<evidence type="ECO:0000256" key="5">
    <source>
        <dbReference type="ARBA" id="ARBA00033748"/>
    </source>
</evidence>
<proteinExistence type="inferred from homology"/>
<dbReference type="NCBIfam" id="TIGR03860">
    <property type="entry name" value="FMN_nitrolo"/>
    <property type="match status" value="1"/>
</dbReference>
<dbReference type="InterPro" id="IPR036661">
    <property type="entry name" value="Luciferase-like_sf"/>
</dbReference>
<evidence type="ECO:0000313" key="8">
    <source>
        <dbReference type="EMBL" id="KAB1649233.1"/>
    </source>
</evidence>
<dbReference type="PANTHER" id="PTHR30011">
    <property type="entry name" value="ALKANESULFONATE MONOOXYGENASE-RELATED"/>
    <property type="match status" value="1"/>
</dbReference>
<dbReference type="EC" id="1.14.-.-" evidence="8"/>
<dbReference type="PIRSF" id="PIRSF000337">
    <property type="entry name" value="NTA_MOA"/>
    <property type="match status" value="1"/>
</dbReference>
<dbReference type="Pfam" id="PF00296">
    <property type="entry name" value="Bac_luciferase"/>
    <property type="match status" value="1"/>
</dbReference>
<dbReference type="InterPro" id="IPR051260">
    <property type="entry name" value="Diverse_substr_monoxygenases"/>
</dbReference>
<sequence length="442" mass="49542">MTRPDRRMALTLFILEFGYHTDAWRLPGSRAEEVGHLSLTRDMVQAAERAKIDAVFFADSLDVDSVRNGGNRATGLNEPVSSMGAMIPVTQEIGLMGTISTTFTEPYNVARQLAGLDTLSDGRIGWNIVTSIMGNHNFGMSKMPSPDVRYRRAAEFVEVVKKLWESWDGDAVIADREAGWWVDADKIRDIDHVGEFFNVQGALNMASPPQMHPALVQAGQSETGVSFGSSVADVVYTAQPELSRAIAFREDFHRRAAKLGRDPRLIKILPGIMPIIGETEAEARDLAQQLADLINPAQGRWQVERVLDVDTSDLDLDDMIPPERLVDHPDRHERWRSLHRPMAERMTIRELMVELSRAAGHQWVVGTAPQVADRMIDWFESGACDGFNLNPPDVPVGMHRMLDLLVPELQERGYAQHEYRGDTLRERMGLEVLRTPKTTTVL</sequence>
<comment type="similarity">
    <text evidence="5">Belongs to the NtaA/SnaA/DszA monooxygenase family.</text>
</comment>
<protein>
    <submittedName>
        <fullName evidence="8">NtaA/DmoA family FMN-dependent monooxygenase</fullName>
        <ecNumber evidence="8">1.14.-.-</ecNumber>
    </submittedName>
</protein>
<dbReference type="InterPro" id="IPR016215">
    <property type="entry name" value="NTA_MOA"/>
</dbReference>
<dbReference type="CDD" id="cd01095">
    <property type="entry name" value="Nitrilotriacetate_monoxgenase"/>
    <property type="match status" value="1"/>
</dbReference>
<evidence type="ECO:0000256" key="1">
    <source>
        <dbReference type="ARBA" id="ARBA00022630"/>
    </source>
</evidence>
<feature type="domain" description="Luciferase-like" evidence="7">
    <location>
        <begin position="31"/>
        <end position="383"/>
    </location>
</feature>